<dbReference type="AlphaFoldDB" id="J9DVK7"/>
<keyword evidence="6" id="KW-1133">Transmembrane helix</keyword>
<dbReference type="STRING" id="1220535.IMCC14465_08130"/>
<dbReference type="InterPro" id="IPR002123">
    <property type="entry name" value="Plipid/glycerol_acylTrfase"/>
</dbReference>
<evidence type="ECO:0000256" key="4">
    <source>
        <dbReference type="ARBA" id="ARBA00023098"/>
    </source>
</evidence>
<keyword evidence="6" id="KW-0812">Transmembrane</keyword>
<dbReference type="Proteomes" id="UP000004836">
    <property type="component" value="Unassembled WGS sequence"/>
</dbReference>
<keyword evidence="3" id="KW-0808">Transferase</keyword>
<evidence type="ECO:0000313" key="8">
    <source>
        <dbReference type="EMBL" id="EJW21017.1"/>
    </source>
</evidence>
<keyword evidence="5" id="KW-0012">Acyltransferase</keyword>
<evidence type="ECO:0000256" key="3">
    <source>
        <dbReference type="ARBA" id="ARBA00022679"/>
    </source>
</evidence>
<reference evidence="8 9" key="1">
    <citation type="journal article" date="2012" name="J. Bacteriol.">
        <title>Genome Sequence of Strain IMCC14465, Isolated from the East Sea, Belonging to the PS1 Clade of Alphaproteobacteria.</title>
        <authorList>
            <person name="Yang S.J."/>
            <person name="Kang I."/>
            <person name="Cho J.C."/>
        </authorList>
    </citation>
    <scope>NUCLEOTIDE SEQUENCE [LARGE SCALE GENOMIC DNA]</scope>
    <source>
        <strain evidence="8 9">IMCC14465</strain>
    </source>
</reference>
<evidence type="ECO:0000256" key="5">
    <source>
        <dbReference type="ARBA" id="ARBA00023315"/>
    </source>
</evidence>
<dbReference type="Pfam" id="PF01553">
    <property type="entry name" value="Acyltransferase"/>
    <property type="match status" value="1"/>
</dbReference>
<evidence type="ECO:0000256" key="1">
    <source>
        <dbReference type="ARBA" id="ARBA00005189"/>
    </source>
</evidence>
<dbReference type="PANTHER" id="PTHR10434:SF64">
    <property type="entry name" value="1-ACYL-SN-GLYCEROL-3-PHOSPHATE ACYLTRANSFERASE-RELATED"/>
    <property type="match status" value="1"/>
</dbReference>
<proteinExistence type="predicted"/>
<evidence type="ECO:0000256" key="2">
    <source>
        <dbReference type="ARBA" id="ARBA00022516"/>
    </source>
</evidence>
<protein>
    <recommendedName>
        <fullName evidence="7">Phospholipid/glycerol acyltransferase domain-containing protein</fullName>
    </recommendedName>
</protein>
<feature type="domain" description="Phospholipid/glycerol acyltransferase" evidence="7">
    <location>
        <begin position="67"/>
        <end position="183"/>
    </location>
</feature>
<dbReference type="SUPFAM" id="SSF69593">
    <property type="entry name" value="Glycerol-3-phosphate (1)-acyltransferase"/>
    <property type="match status" value="1"/>
</dbReference>
<keyword evidence="6" id="KW-0472">Membrane</keyword>
<keyword evidence="2" id="KW-0444">Lipid biosynthesis</keyword>
<dbReference type="GO" id="GO:0006654">
    <property type="term" value="P:phosphatidic acid biosynthetic process"/>
    <property type="evidence" value="ECO:0007669"/>
    <property type="project" value="TreeGrafter"/>
</dbReference>
<dbReference type="PANTHER" id="PTHR10434">
    <property type="entry name" value="1-ACYL-SN-GLYCEROL-3-PHOSPHATE ACYLTRANSFERASE"/>
    <property type="match status" value="1"/>
</dbReference>
<dbReference type="PATRIC" id="fig|1220535.3.peg.809"/>
<comment type="pathway">
    <text evidence="1">Lipid metabolism.</text>
</comment>
<feature type="transmembrane region" description="Helical" evidence="6">
    <location>
        <begin position="12"/>
        <end position="34"/>
    </location>
</feature>
<evidence type="ECO:0000259" key="7">
    <source>
        <dbReference type="SMART" id="SM00563"/>
    </source>
</evidence>
<evidence type="ECO:0000313" key="9">
    <source>
        <dbReference type="Proteomes" id="UP000004836"/>
    </source>
</evidence>
<dbReference type="GO" id="GO:0003841">
    <property type="term" value="F:1-acylglycerol-3-phosphate O-acyltransferase activity"/>
    <property type="evidence" value="ECO:0007669"/>
    <property type="project" value="TreeGrafter"/>
</dbReference>
<organism evidence="8 9">
    <name type="scientific">alpha proteobacterium IMCC14465</name>
    <dbReference type="NCBI Taxonomy" id="1220535"/>
    <lineage>
        <taxon>Bacteria</taxon>
        <taxon>Pseudomonadati</taxon>
        <taxon>Pseudomonadota</taxon>
        <taxon>Alphaproteobacteria</taxon>
        <taxon>PS1 clade</taxon>
    </lineage>
</organism>
<dbReference type="SMART" id="SM00563">
    <property type="entry name" value="PlsC"/>
    <property type="match status" value="1"/>
</dbReference>
<accession>J9DVK7</accession>
<gene>
    <name evidence="8" type="ORF">IMCC14465_08130</name>
</gene>
<dbReference type="EMBL" id="ALYF01000003">
    <property type="protein sequence ID" value="EJW21017.1"/>
    <property type="molecule type" value="Genomic_DNA"/>
</dbReference>
<dbReference type="eggNOG" id="COG0204">
    <property type="taxonomic scope" value="Bacteria"/>
</dbReference>
<evidence type="ECO:0000256" key="6">
    <source>
        <dbReference type="SAM" id="Phobius"/>
    </source>
</evidence>
<dbReference type="CDD" id="cd07989">
    <property type="entry name" value="LPLAT_AGPAT-like"/>
    <property type="match status" value="1"/>
</dbReference>
<keyword evidence="9" id="KW-1185">Reference proteome</keyword>
<name>J9DVK7_9PROT</name>
<keyword evidence="4" id="KW-0443">Lipid metabolism</keyword>
<dbReference type="OrthoDB" id="9806880at2"/>
<comment type="caution">
    <text evidence="8">The sequence shown here is derived from an EMBL/GenBank/DDBJ whole genome shotgun (WGS) entry which is preliminary data.</text>
</comment>
<sequence length="281" mass="30519">MLPDNLRVFLRLCVIIAAIIVLLPFQLLIVYLHLPGKQLIPMLFHKIILWAIGAKVDVSGPIPKAGTLIVSNHVSWLDICVIGSVLPVSFIAKADISGWPLLGLLAKLQSTLFIKRDRRSDTANQSNAMQERLLKGDRLLLFPEGTTGDGTIVFPFKSSLFSSAELSETDRPIPIQPLSLVFSQLGGIPMSRCLRIKYAWIGDVGLLPNMLHILKSYSFTVKLTFHAPVNIVEAGGRKNLSTLTHRIVQNGVACTTAGALSQGEADNVEAAVLEVSAKPLA</sequence>